<dbReference type="EMBL" id="JAGSPN010000014">
    <property type="protein sequence ID" value="MBR7783740.1"/>
    <property type="molecule type" value="Genomic_DNA"/>
</dbReference>
<dbReference type="AlphaFoldDB" id="A0A941DPV1"/>
<dbReference type="SUPFAM" id="SSF46785">
    <property type="entry name" value="Winged helix' DNA-binding domain"/>
    <property type="match status" value="1"/>
</dbReference>
<gene>
    <name evidence="6" type="ORF">KDM89_16460</name>
</gene>
<sequence length="301" mass="32602">MREPHLPELRQLKQFIAVAEELHFGRAAQRLNMTQPPLSQSVQNLEATLGVALFVRTTRQIALTEAGLALLPEARRILAQAENLAPVLQEVVAGTAGTLRLAFISIADYSILPRTLKAYREAFPGIRIELHEATTDRQLSMLQEGEIDAGLLIPPVPAHLQSMISYQTIRTEPLIVAAPDSMSLPAGGVSLQDIAGAPLILFPRKIAAALHDTILSFYREHGLTPVVAQEAIQMQTIIGLVAAGMGVALVPQAVANLQRPGVVYHRLLNAAPLVETGIAWRKDMPAPALQHFLPFLLSSSC</sequence>
<evidence type="ECO:0000256" key="2">
    <source>
        <dbReference type="ARBA" id="ARBA00023015"/>
    </source>
</evidence>
<comment type="similarity">
    <text evidence="1">Belongs to the LysR transcriptional regulatory family.</text>
</comment>
<dbReference type="GO" id="GO:0032993">
    <property type="term" value="C:protein-DNA complex"/>
    <property type="evidence" value="ECO:0007669"/>
    <property type="project" value="TreeGrafter"/>
</dbReference>
<dbReference type="Pfam" id="PF03466">
    <property type="entry name" value="LysR_substrate"/>
    <property type="match status" value="1"/>
</dbReference>
<dbReference type="InterPro" id="IPR036388">
    <property type="entry name" value="WH-like_DNA-bd_sf"/>
</dbReference>
<dbReference type="Pfam" id="PF00126">
    <property type="entry name" value="HTH_1"/>
    <property type="match status" value="1"/>
</dbReference>
<evidence type="ECO:0000313" key="6">
    <source>
        <dbReference type="EMBL" id="MBR7783740.1"/>
    </source>
</evidence>
<evidence type="ECO:0000256" key="1">
    <source>
        <dbReference type="ARBA" id="ARBA00009437"/>
    </source>
</evidence>
<organism evidence="6 7">
    <name type="scientific">Undibacterium luofuense</name>
    <dbReference type="NCBI Taxonomy" id="2828733"/>
    <lineage>
        <taxon>Bacteria</taxon>
        <taxon>Pseudomonadati</taxon>
        <taxon>Pseudomonadota</taxon>
        <taxon>Betaproteobacteria</taxon>
        <taxon>Burkholderiales</taxon>
        <taxon>Oxalobacteraceae</taxon>
        <taxon>Undibacterium</taxon>
    </lineage>
</organism>
<comment type="caution">
    <text evidence="6">The sequence shown here is derived from an EMBL/GenBank/DDBJ whole genome shotgun (WGS) entry which is preliminary data.</text>
</comment>
<dbReference type="GO" id="GO:0003700">
    <property type="term" value="F:DNA-binding transcription factor activity"/>
    <property type="evidence" value="ECO:0007669"/>
    <property type="project" value="InterPro"/>
</dbReference>
<dbReference type="PROSITE" id="PS50931">
    <property type="entry name" value="HTH_LYSR"/>
    <property type="match status" value="1"/>
</dbReference>
<dbReference type="InterPro" id="IPR005119">
    <property type="entry name" value="LysR_subst-bd"/>
</dbReference>
<dbReference type="Proteomes" id="UP000680067">
    <property type="component" value="Unassembled WGS sequence"/>
</dbReference>
<dbReference type="Gene3D" id="1.10.10.10">
    <property type="entry name" value="Winged helix-like DNA-binding domain superfamily/Winged helix DNA-binding domain"/>
    <property type="match status" value="1"/>
</dbReference>
<protein>
    <submittedName>
        <fullName evidence="6">LysR family transcriptional regulator</fullName>
    </submittedName>
</protein>
<evidence type="ECO:0000256" key="4">
    <source>
        <dbReference type="ARBA" id="ARBA00023163"/>
    </source>
</evidence>
<keyword evidence="2" id="KW-0805">Transcription regulation</keyword>
<dbReference type="SUPFAM" id="SSF53850">
    <property type="entry name" value="Periplasmic binding protein-like II"/>
    <property type="match status" value="1"/>
</dbReference>
<dbReference type="PANTHER" id="PTHR30346">
    <property type="entry name" value="TRANSCRIPTIONAL DUAL REGULATOR HCAR-RELATED"/>
    <property type="match status" value="1"/>
</dbReference>
<keyword evidence="7" id="KW-1185">Reference proteome</keyword>
<reference evidence="6" key="1">
    <citation type="submission" date="2021-04" db="EMBL/GenBank/DDBJ databases">
        <title>novel species isolated from subtropical streams in China.</title>
        <authorList>
            <person name="Lu H."/>
        </authorList>
    </citation>
    <scope>NUCLEOTIDE SEQUENCE</scope>
    <source>
        <strain evidence="6">LFS511W</strain>
    </source>
</reference>
<dbReference type="FunFam" id="1.10.10.10:FF:000001">
    <property type="entry name" value="LysR family transcriptional regulator"/>
    <property type="match status" value="1"/>
</dbReference>
<keyword evidence="4" id="KW-0804">Transcription</keyword>
<dbReference type="PRINTS" id="PR00039">
    <property type="entry name" value="HTHLYSR"/>
</dbReference>
<dbReference type="GO" id="GO:0003677">
    <property type="term" value="F:DNA binding"/>
    <property type="evidence" value="ECO:0007669"/>
    <property type="project" value="UniProtKB-KW"/>
</dbReference>
<evidence type="ECO:0000259" key="5">
    <source>
        <dbReference type="PROSITE" id="PS50931"/>
    </source>
</evidence>
<dbReference type="PANTHER" id="PTHR30346:SF0">
    <property type="entry name" value="HCA OPERON TRANSCRIPTIONAL ACTIVATOR HCAR"/>
    <property type="match status" value="1"/>
</dbReference>
<dbReference type="InterPro" id="IPR036390">
    <property type="entry name" value="WH_DNA-bd_sf"/>
</dbReference>
<accession>A0A941DPV1</accession>
<keyword evidence="3" id="KW-0238">DNA-binding</keyword>
<evidence type="ECO:0000313" key="7">
    <source>
        <dbReference type="Proteomes" id="UP000680067"/>
    </source>
</evidence>
<dbReference type="InterPro" id="IPR000847">
    <property type="entry name" value="LysR_HTH_N"/>
</dbReference>
<dbReference type="Gene3D" id="3.40.190.10">
    <property type="entry name" value="Periplasmic binding protein-like II"/>
    <property type="match status" value="2"/>
</dbReference>
<feature type="domain" description="HTH lysR-type" evidence="5">
    <location>
        <begin position="7"/>
        <end position="64"/>
    </location>
</feature>
<name>A0A941DPV1_9BURK</name>
<dbReference type="RefSeq" id="WP_212689017.1">
    <property type="nucleotide sequence ID" value="NZ_JAGSPN010000014.1"/>
</dbReference>
<evidence type="ECO:0000256" key="3">
    <source>
        <dbReference type="ARBA" id="ARBA00023125"/>
    </source>
</evidence>
<proteinExistence type="inferred from homology"/>